<feature type="compositionally biased region" description="Low complexity" evidence="2">
    <location>
        <begin position="403"/>
        <end position="424"/>
    </location>
</feature>
<feature type="region of interest" description="Disordered" evidence="2">
    <location>
        <begin position="279"/>
        <end position="301"/>
    </location>
</feature>
<evidence type="ECO:0000256" key="1">
    <source>
        <dbReference type="SAM" id="Coils"/>
    </source>
</evidence>
<dbReference type="Proteomes" id="UP000256970">
    <property type="component" value="Unassembled WGS sequence"/>
</dbReference>
<evidence type="ECO:0000256" key="2">
    <source>
        <dbReference type="SAM" id="MobiDB-lite"/>
    </source>
</evidence>
<proteinExistence type="predicted"/>
<dbReference type="AlphaFoldDB" id="A0A383VPA5"/>
<dbReference type="EMBL" id="FNXT01000690">
    <property type="protein sequence ID" value="SZX66256.1"/>
    <property type="molecule type" value="Genomic_DNA"/>
</dbReference>
<feature type="region of interest" description="Disordered" evidence="2">
    <location>
        <begin position="330"/>
        <end position="425"/>
    </location>
</feature>
<keyword evidence="4" id="KW-1185">Reference proteome</keyword>
<reference evidence="3 4" key="1">
    <citation type="submission" date="2016-10" db="EMBL/GenBank/DDBJ databases">
        <authorList>
            <person name="Cai Z."/>
        </authorList>
    </citation>
    <scope>NUCLEOTIDE SEQUENCE [LARGE SCALE GENOMIC DNA]</scope>
</reference>
<organism evidence="3 4">
    <name type="scientific">Tetradesmus obliquus</name>
    <name type="common">Green alga</name>
    <name type="synonym">Acutodesmus obliquus</name>
    <dbReference type="NCBI Taxonomy" id="3088"/>
    <lineage>
        <taxon>Eukaryota</taxon>
        <taxon>Viridiplantae</taxon>
        <taxon>Chlorophyta</taxon>
        <taxon>core chlorophytes</taxon>
        <taxon>Chlorophyceae</taxon>
        <taxon>CS clade</taxon>
        <taxon>Sphaeropleales</taxon>
        <taxon>Scenedesmaceae</taxon>
        <taxon>Tetradesmus</taxon>
    </lineage>
</organism>
<evidence type="ECO:0000313" key="3">
    <source>
        <dbReference type="EMBL" id="SZX66256.1"/>
    </source>
</evidence>
<feature type="coiled-coil region" evidence="1">
    <location>
        <begin position="43"/>
        <end position="126"/>
    </location>
</feature>
<name>A0A383VPA5_TETOB</name>
<keyword evidence="1" id="KW-0175">Coiled coil</keyword>
<accession>A0A383VPA5</accession>
<feature type="compositionally biased region" description="Low complexity" evidence="2">
    <location>
        <begin position="336"/>
        <end position="350"/>
    </location>
</feature>
<protein>
    <submittedName>
        <fullName evidence="3">Uncharacterized protein</fullName>
    </submittedName>
</protein>
<feature type="compositionally biased region" description="Polar residues" evidence="2">
    <location>
        <begin position="367"/>
        <end position="379"/>
    </location>
</feature>
<gene>
    <name evidence="3" type="ORF">BQ4739_LOCUS6691</name>
</gene>
<feature type="compositionally biased region" description="Low complexity" evidence="2">
    <location>
        <begin position="287"/>
        <end position="297"/>
    </location>
</feature>
<feature type="coiled-coil region" evidence="1">
    <location>
        <begin position="216"/>
        <end position="243"/>
    </location>
</feature>
<evidence type="ECO:0000313" key="4">
    <source>
        <dbReference type="Proteomes" id="UP000256970"/>
    </source>
</evidence>
<sequence>MVLCADQTEAAAVAAAQQAGVLSQLIARVGNLSRRCNASDEQSQQQAALLRMLQQEAAELQAQLVRAEDHQQAAAAQMSQVLSINRNLQCTVEDMCCELEEERAARRGMEAQLAALQQQVSLQQQAVDVLQGAVGSTAAEVEQLQEAASHSSGAMATLAAGQQQLRKKLVRMQTSDSQLGQELKDTQTVVAKEFAALRRHMQLAGTRTAQASRSHRVAVTARVAALGERVEQLQEQLVLLKSSAALAAAGCKHSKVAKQQTTVRRGGCVRAASAAKRQPGGLIAPVQRQQEQQQQQQQEEEYDALAEALMSSESSDFSAAAALPALDAPNTCNENAPQPAVAAAEPAAGPGCTWRDDQQADDCQAANTASTTFKPQASTCRRKGASSKQPKQARPISAAPGPAARTATSSYSGRRSRSASSSSGMQRAVLLQGKGVLLLAQVLDASSAKHAAACWVPC</sequence>